<keyword evidence="7 11" id="KW-1133">Transmembrane helix</keyword>
<dbReference type="GO" id="GO:0005524">
    <property type="term" value="F:ATP binding"/>
    <property type="evidence" value="ECO:0007669"/>
    <property type="project" value="UniProtKB-KW"/>
</dbReference>
<feature type="transmembrane region" description="Helical" evidence="11">
    <location>
        <begin position="266"/>
        <end position="288"/>
    </location>
</feature>
<name>A0A4P6KFS5_9MICO</name>
<feature type="domain" description="ABC transmembrane type-1" evidence="13">
    <location>
        <begin position="43"/>
        <end position="325"/>
    </location>
</feature>
<dbReference type="EMBL" id="CP035806">
    <property type="protein sequence ID" value="QBE49286.1"/>
    <property type="molecule type" value="Genomic_DNA"/>
</dbReference>
<dbReference type="PROSITE" id="PS00211">
    <property type="entry name" value="ABC_TRANSPORTER_1"/>
    <property type="match status" value="1"/>
</dbReference>
<dbReference type="Pfam" id="PF00005">
    <property type="entry name" value="ABC_tran"/>
    <property type="match status" value="1"/>
</dbReference>
<evidence type="ECO:0000313" key="15">
    <source>
        <dbReference type="Proteomes" id="UP000289260"/>
    </source>
</evidence>
<dbReference type="RefSeq" id="WP_130110415.1">
    <property type="nucleotide sequence ID" value="NZ_CP035806.1"/>
</dbReference>
<dbReference type="SUPFAM" id="SSF52540">
    <property type="entry name" value="P-loop containing nucleoside triphosphate hydrolases"/>
    <property type="match status" value="1"/>
</dbReference>
<feature type="transmembrane region" description="Helical" evidence="11">
    <location>
        <begin position="180"/>
        <end position="200"/>
    </location>
</feature>
<feature type="compositionally biased region" description="Basic and acidic residues" evidence="10">
    <location>
        <begin position="605"/>
        <end position="647"/>
    </location>
</feature>
<dbReference type="InterPro" id="IPR003593">
    <property type="entry name" value="AAA+_ATPase"/>
</dbReference>
<evidence type="ECO:0000256" key="5">
    <source>
        <dbReference type="ARBA" id="ARBA00022741"/>
    </source>
</evidence>
<proteinExistence type="inferred from homology"/>
<dbReference type="OrthoDB" id="9806127at2"/>
<evidence type="ECO:0000256" key="11">
    <source>
        <dbReference type="SAM" id="Phobius"/>
    </source>
</evidence>
<dbReference type="InterPro" id="IPR011527">
    <property type="entry name" value="ABC1_TM_dom"/>
</dbReference>
<dbReference type="InterPro" id="IPR003439">
    <property type="entry name" value="ABC_transporter-like_ATP-bd"/>
</dbReference>
<feature type="transmembrane region" description="Helical" evidence="11">
    <location>
        <begin position="300"/>
        <end position="324"/>
    </location>
</feature>
<gene>
    <name evidence="14" type="ORF">EVS81_10945</name>
</gene>
<accession>A0A4P6KFS5</accession>
<evidence type="ECO:0000313" key="14">
    <source>
        <dbReference type="EMBL" id="QBE49286.1"/>
    </source>
</evidence>
<keyword evidence="15" id="KW-1185">Reference proteome</keyword>
<evidence type="ECO:0000256" key="1">
    <source>
        <dbReference type="ARBA" id="ARBA00004651"/>
    </source>
</evidence>
<evidence type="ECO:0000256" key="7">
    <source>
        <dbReference type="ARBA" id="ARBA00022989"/>
    </source>
</evidence>
<reference evidence="14 15" key="1">
    <citation type="submission" date="2019-02" db="EMBL/GenBank/DDBJ databases">
        <authorList>
            <person name="Sun L."/>
            <person name="Pan D."/>
            <person name="Wu X."/>
        </authorList>
    </citation>
    <scope>NUCLEOTIDE SEQUENCE [LARGE SCALE GENOMIC DNA]</scope>
    <source>
        <strain evidence="14 15">JW-1</strain>
    </source>
</reference>
<dbReference type="SUPFAM" id="SSF90123">
    <property type="entry name" value="ABC transporter transmembrane region"/>
    <property type="match status" value="1"/>
</dbReference>
<feature type="transmembrane region" description="Helical" evidence="11">
    <location>
        <begin position="153"/>
        <end position="174"/>
    </location>
</feature>
<feature type="region of interest" description="Disordered" evidence="10">
    <location>
        <begin position="604"/>
        <end position="657"/>
    </location>
</feature>
<dbReference type="Pfam" id="PF00664">
    <property type="entry name" value="ABC_membrane"/>
    <property type="match status" value="1"/>
</dbReference>
<sequence length="657" mass="71138">MTTQHPASTPAGAETAAAPPRPPMLRSLARLVPYARPALPRLIGGALVALAATVVSLMVPLVIQWVIDGPISAGSREAVLWGVGAVFALGLLEALFIFLRRALVLAPATEVDRLVRQAFFERLLRLPVAFHDRWPGGQLLSRMMQDIGRVRRFLSFGLIMLLVNLLTIVIGIGLLFRWHWVLGTLFLVCTVPLWLASVRFNSRFDTLSRLSQDQAGDLATSVEESVHGIRVLKAFGRGGHALDAFARRAESLRGTELRKARALGEIWFWHEIVPVAAQAVCLLAGVWLVVRGELSVGELFAFFTLAAALSWPIGSLGFLFSMLIDTRTSVDRIFEVFGAPITVRDPEHAVDPGRITGRLRFDRVTFRYPDMRPEEPNVIDGLELELEPGETLALVGATGCGKTTLTTLPLRLFDVTGGAVRLDGHDVREMSLETLRSHIGIAFEDPVLFSASVRENVLLGREDLEPGSDKAERVLREALDVAHAGFAYDLPRGLDTEVGEEGLSLSGGQRQRLALARVVAAQPAVLVLDDPLSALDVDTETRVTAELRRVLADTTVLVVAHRPSTVALADRVAVMSRGRIVAVGRHADLLRTSAEYRALLSTLGDEDRGARSSRGRDPGSEGASEDRPSEGASEDRPSEGASEDRPSEGQTGAGAVA</sequence>
<evidence type="ECO:0000256" key="8">
    <source>
        <dbReference type="ARBA" id="ARBA00023136"/>
    </source>
</evidence>
<dbReference type="CDD" id="cd18543">
    <property type="entry name" value="ABC_6TM_Rv0194_D1_like"/>
    <property type="match status" value="1"/>
</dbReference>
<evidence type="ECO:0000259" key="13">
    <source>
        <dbReference type="PROSITE" id="PS50929"/>
    </source>
</evidence>
<feature type="domain" description="ABC transporter" evidence="12">
    <location>
        <begin position="359"/>
        <end position="602"/>
    </location>
</feature>
<keyword evidence="4 11" id="KW-0812">Transmembrane</keyword>
<dbReference type="FunFam" id="3.40.50.300:FF:000299">
    <property type="entry name" value="ABC transporter ATP-binding protein/permease"/>
    <property type="match status" value="1"/>
</dbReference>
<dbReference type="GO" id="GO:0015421">
    <property type="term" value="F:ABC-type oligopeptide transporter activity"/>
    <property type="evidence" value="ECO:0007669"/>
    <property type="project" value="TreeGrafter"/>
</dbReference>
<keyword evidence="2" id="KW-0813">Transport</keyword>
<dbReference type="GO" id="GO:0016887">
    <property type="term" value="F:ATP hydrolysis activity"/>
    <property type="evidence" value="ECO:0007669"/>
    <property type="project" value="InterPro"/>
</dbReference>
<dbReference type="PROSITE" id="PS50893">
    <property type="entry name" value="ABC_TRANSPORTER_2"/>
    <property type="match status" value="1"/>
</dbReference>
<dbReference type="SMART" id="SM00382">
    <property type="entry name" value="AAA"/>
    <property type="match status" value="1"/>
</dbReference>
<dbReference type="InterPro" id="IPR027417">
    <property type="entry name" value="P-loop_NTPase"/>
</dbReference>
<dbReference type="Proteomes" id="UP000289260">
    <property type="component" value="Chromosome"/>
</dbReference>
<dbReference type="Gene3D" id="3.40.50.300">
    <property type="entry name" value="P-loop containing nucleotide triphosphate hydrolases"/>
    <property type="match status" value="1"/>
</dbReference>
<dbReference type="InterPro" id="IPR017871">
    <property type="entry name" value="ABC_transporter-like_CS"/>
</dbReference>
<organism evidence="14 15">
    <name type="scientific">Leucobacter triazinivorans</name>
    <dbReference type="NCBI Taxonomy" id="1784719"/>
    <lineage>
        <taxon>Bacteria</taxon>
        <taxon>Bacillati</taxon>
        <taxon>Actinomycetota</taxon>
        <taxon>Actinomycetes</taxon>
        <taxon>Micrococcales</taxon>
        <taxon>Microbacteriaceae</taxon>
        <taxon>Leucobacter</taxon>
    </lineage>
</organism>
<feature type="transmembrane region" description="Helical" evidence="11">
    <location>
        <begin position="42"/>
        <end position="67"/>
    </location>
</feature>
<dbReference type="PANTHER" id="PTHR43394">
    <property type="entry name" value="ATP-DEPENDENT PERMEASE MDL1, MITOCHONDRIAL"/>
    <property type="match status" value="1"/>
</dbReference>
<comment type="subcellular location">
    <subcellularLocation>
        <location evidence="1">Cell membrane</location>
        <topology evidence="1">Multi-pass membrane protein</topology>
    </subcellularLocation>
</comment>
<dbReference type="PROSITE" id="PS50929">
    <property type="entry name" value="ABC_TM1F"/>
    <property type="match status" value="1"/>
</dbReference>
<feature type="transmembrane region" description="Helical" evidence="11">
    <location>
        <begin position="79"/>
        <end position="99"/>
    </location>
</feature>
<keyword evidence="8 11" id="KW-0472">Membrane</keyword>
<dbReference type="KEGG" id="ltr:EVS81_10945"/>
<keyword evidence="6 14" id="KW-0067">ATP-binding</keyword>
<dbReference type="PANTHER" id="PTHR43394:SF1">
    <property type="entry name" value="ATP-BINDING CASSETTE SUB-FAMILY B MEMBER 10, MITOCHONDRIAL"/>
    <property type="match status" value="1"/>
</dbReference>
<dbReference type="InterPro" id="IPR039421">
    <property type="entry name" value="Type_1_exporter"/>
</dbReference>
<evidence type="ECO:0000256" key="10">
    <source>
        <dbReference type="SAM" id="MobiDB-lite"/>
    </source>
</evidence>
<dbReference type="InterPro" id="IPR036640">
    <property type="entry name" value="ABC1_TM_sf"/>
</dbReference>
<dbReference type="GO" id="GO:0005886">
    <property type="term" value="C:plasma membrane"/>
    <property type="evidence" value="ECO:0007669"/>
    <property type="project" value="UniProtKB-SubCell"/>
</dbReference>
<dbReference type="Gene3D" id="1.20.1560.10">
    <property type="entry name" value="ABC transporter type 1, transmembrane domain"/>
    <property type="match status" value="1"/>
</dbReference>
<keyword evidence="3" id="KW-1003">Cell membrane</keyword>
<feature type="region of interest" description="Disordered" evidence="10">
    <location>
        <begin position="1"/>
        <end position="22"/>
    </location>
</feature>
<evidence type="ECO:0000256" key="4">
    <source>
        <dbReference type="ARBA" id="ARBA00022692"/>
    </source>
</evidence>
<evidence type="ECO:0000256" key="3">
    <source>
        <dbReference type="ARBA" id="ARBA00022475"/>
    </source>
</evidence>
<evidence type="ECO:0000256" key="2">
    <source>
        <dbReference type="ARBA" id="ARBA00022448"/>
    </source>
</evidence>
<evidence type="ECO:0000256" key="9">
    <source>
        <dbReference type="ARBA" id="ARBA00061644"/>
    </source>
</evidence>
<comment type="similarity">
    <text evidence="9">Belongs to the ABC transporter superfamily. Lipid exporter (TC 3.A.1.106) family.</text>
</comment>
<keyword evidence="5" id="KW-0547">Nucleotide-binding</keyword>
<feature type="compositionally biased region" description="Low complexity" evidence="10">
    <location>
        <begin position="1"/>
        <end position="18"/>
    </location>
</feature>
<protein>
    <submittedName>
        <fullName evidence="14">ABC transporter ATP-binding protein</fullName>
    </submittedName>
</protein>
<evidence type="ECO:0000259" key="12">
    <source>
        <dbReference type="PROSITE" id="PS50893"/>
    </source>
</evidence>
<evidence type="ECO:0000256" key="6">
    <source>
        <dbReference type="ARBA" id="ARBA00022840"/>
    </source>
</evidence>
<dbReference type="AlphaFoldDB" id="A0A4P6KFS5"/>